<sequence length="709" mass="79701">MEPSQQSTTISQTAPSEQPSVTMQDPASTSGPSSPLVGNSSDAQNQNQSNNVNQEITADETALNILVSSNSPQEETKVEETEGKSQDADETVKDHPSDSEWDTASSDAGGDAGTSGGSNPIEDRLILKYKLKKFPMCLPSADLYINKQRILDNFVDLEEDKDNRDPARTCIFGFTKKGKLYDYKIRDPPAIDPSSPPPEDNPKILSAFTDSELEKVLKCHDPAESYRFYVTGQLRHISAISLKAIFAEHDLNAKLLQPTINFLDPLDTPVGNRSSYDKKGAPKTYDLYFILPSRIVARPWESLKKEVVGMPLINTRVYLEIFAQSTPTEKMVLSDTSDLKLNFKYDLKTKKSTVLLQTGASRHEYFPLLRDAFVSVKRRNGVDQKDPFFIIILILRNWMSIWRRNLEYIGMNTGWLDEKVQDFILADSNEVENEYRDLNAKLHITQRHVSRMRSEILRSSLVFKSVNEQHQNFLDFSGLKSEASVKVREQLTGLLVDIQTLDILLEQESDKIKTSTAWLSASISLKHTKAMRVASEESKKASLALKENTDAMKANDDLLRELAQETLESNKEVKKNGDAMRQIAEESKKIAEANSKESETMTQIAVSTQKDGQSMKVLAFLTMLYLPGAFVSSIFGWSIISFDVSDDGSQQLVVAKQWWLFVISTLALTIATMLGCLLWIWFSQKKLTISKAKIDRVMEDEDEAEKSVP</sequence>
<proteinExistence type="predicted"/>
<feature type="transmembrane region" description="Helical" evidence="2">
    <location>
        <begin position="617"/>
        <end position="638"/>
    </location>
</feature>
<dbReference type="Proteomes" id="UP001307849">
    <property type="component" value="Unassembled WGS sequence"/>
</dbReference>
<comment type="caution">
    <text evidence="3">The sequence shown here is derived from an EMBL/GenBank/DDBJ whole genome shotgun (WGS) entry which is preliminary data.</text>
</comment>
<feature type="compositionally biased region" description="Basic and acidic residues" evidence="1">
    <location>
        <begin position="74"/>
        <end position="98"/>
    </location>
</feature>
<protein>
    <submittedName>
        <fullName evidence="3">Uncharacterized protein</fullName>
    </submittedName>
</protein>
<keyword evidence="4" id="KW-1185">Reference proteome</keyword>
<dbReference type="EMBL" id="JAVHJM010000005">
    <property type="protein sequence ID" value="KAK6514400.1"/>
    <property type="molecule type" value="Genomic_DNA"/>
</dbReference>
<feature type="region of interest" description="Disordered" evidence="1">
    <location>
        <begin position="1"/>
        <end position="121"/>
    </location>
</feature>
<dbReference type="Gene3D" id="1.20.58.340">
    <property type="entry name" value="Magnesium transport protein CorA, transmembrane region"/>
    <property type="match status" value="1"/>
</dbReference>
<evidence type="ECO:0000256" key="2">
    <source>
        <dbReference type="SAM" id="Phobius"/>
    </source>
</evidence>
<evidence type="ECO:0000313" key="3">
    <source>
        <dbReference type="EMBL" id="KAK6514400.1"/>
    </source>
</evidence>
<dbReference type="AlphaFoldDB" id="A0AAN8RMZ2"/>
<organism evidence="3 4">
    <name type="scientific">Arthrobotrys conoides</name>
    <dbReference type="NCBI Taxonomy" id="74498"/>
    <lineage>
        <taxon>Eukaryota</taxon>
        <taxon>Fungi</taxon>
        <taxon>Dikarya</taxon>
        <taxon>Ascomycota</taxon>
        <taxon>Pezizomycotina</taxon>
        <taxon>Orbiliomycetes</taxon>
        <taxon>Orbiliales</taxon>
        <taxon>Orbiliaceae</taxon>
        <taxon>Arthrobotrys</taxon>
    </lineage>
</organism>
<keyword evidence="2" id="KW-1133">Transmembrane helix</keyword>
<accession>A0AAN8RMZ2</accession>
<keyword evidence="2" id="KW-0472">Membrane</keyword>
<keyword evidence="2" id="KW-0812">Transmembrane</keyword>
<feature type="compositionally biased region" description="Low complexity" evidence="1">
    <location>
        <begin position="39"/>
        <end position="54"/>
    </location>
</feature>
<feature type="transmembrane region" description="Helical" evidence="2">
    <location>
        <begin position="658"/>
        <end position="682"/>
    </location>
</feature>
<name>A0AAN8RMZ2_9PEZI</name>
<gene>
    <name evidence="3" type="ORF">TWF506_008795</name>
</gene>
<evidence type="ECO:0000256" key="1">
    <source>
        <dbReference type="SAM" id="MobiDB-lite"/>
    </source>
</evidence>
<evidence type="ECO:0000313" key="4">
    <source>
        <dbReference type="Proteomes" id="UP001307849"/>
    </source>
</evidence>
<feature type="compositionally biased region" description="Polar residues" evidence="1">
    <location>
        <begin position="1"/>
        <end position="38"/>
    </location>
</feature>
<reference evidence="3 4" key="1">
    <citation type="submission" date="2019-10" db="EMBL/GenBank/DDBJ databases">
        <authorList>
            <person name="Palmer J.M."/>
        </authorList>
    </citation>
    <scope>NUCLEOTIDE SEQUENCE [LARGE SCALE GENOMIC DNA]</scope>
    <source>
        <strain evidence="3 4">TWF506</strain>
    </source>
</reference>